<name>A0A1T4K6T9_9FIRM</name>
<accession>A0A1T4K6T9</accession>
<dbReference type="RefSeq" id="WP_176755054.1">
    <property type="nucleotide sequence ID" value="NZ_FMTO01000002.1"/>
</dbReference>
<dbReference type="GO" id="GO:0005975">
    <property type="term" value="P:carbohydrate metabolic process"/>
    <property type="evidence" value="ECO:0007669"/>
    <property type="project" value="InterPro"/>
</dbReference>
<keyword evidence="5" id="KW-1185">Reference proteome</keyword>
<sequence length="320" mass="37386">MSEGKLFISMYHYTRDLKHSRYPEIKGLDAPLLRKQMEFFKENCNVVTMEQVIDAVKGKSELPPKAVLLTFDDGYVDNFTFALPILEEFGFQGSFFIPGKTFTTHQLLDVNKIHYILASADIKKLVVDVKEKMDFYRGQEYDYPSTEELWNQYATDDRFDGKDTVFVKRILQTVLPEKLRNQISSDLFEKYVGVTEEQLAYELYMTPEQIRTLREHGMFIGLHGYDHYWLGDLSPEQMREDISKALETMEEFIDRKEWVMNYPYGSFNDDVLAYIKENGACVGLTTEVRVAEIGKDPALQLPRLDCNDFPPKSENYKQWV</sequence>
<dbReference type="InterPro" id="IPR051398">
    <property type="entry name" value="Polysacch_Deacetylase"/>
</dbReference>
<evidence type="ECO:0000313" key="4">
    <source>
        <dbReference type="EMBL" id="SJZ38178.1"/>
    </source>
</evidence>
<dbReference type="GO" id="GO:0005576">
    <property type="term" value="C:extracellular region"/>
    <property type="evidence" value="ECO:0007669"/>
    <property type="project" value="UniProtKB-SubCell"/>
</dbReference>
<feature type="domain" description="NodB homology" evidence="3">
    <location>
        <begin position="65"/>
        <end position="320"/>
    </location>
</feature>
<organism evidence="4 5">
    <name type="scientific">Eubacterium ruminantium</name>
    <dbReference type="NCBI Taxonomy" id="42322"/>
    <lineage>
        <taxon>Bacteria</taxon>
        <taxon>Bacillati</taxon>
        <taxon>Bacillota</taxon>
        <taxon>Clostridia</taxon>
        <taxon>Eubacteriales</taxon>
        <taxon>Eubacteriaceae</taxon>
        <taxon>Eubacterium</taxon>
    </lineage>
</organism>
<proteinExistence type="predicted"/>
<evidence type="ECO:0000259" key="3">
    <source>
        <dbReference type="PROSITE" id="PS51677"/>
    </source>
</evidence>
<dbReference type="CDD" id="cd10971">
    <property type="entry name" value="CE4_DAC_u2_5s"/>
    <property type="match status" value="1"/>
</dbReference>
<dbReference type="Gene3D" id="3.20.20.370">
    <property type="entry name" value="Glycoside hydrolase/deacetylase"/>
    <property type="match status" value="1"/>
</dbReference>
<dbReference type="GO" id="GO:0016810">
    <property type="term" value="F:hydrolase activity, acting on carbon-nitrogen (but not peptide) bonds"/>
    <property type="evidence" value="ECO:0007669"/>
    <property type="project" value="InterPro"/>
</dbReference>
<dbReference type="EMBL" id="FUXA01000003">
    <property type="protein sequence ID" value="SJZ38178.1"/>
    <property type="molecule type" value="Genomic_DNA"/>
</dbReference>
<dbReference type="AlphaFoldDB" id="A0A1T4K6T9"/>
<dbReference type="SUPFAM" id="SSF88713">
    <property type="entry name" value="Glycoside hydrolase/deacetylase"/>
    <property type="match status" value="1"/>
</dbReference>
<dbReference type="PANTHER" id="PTHR34216">
    <property type="match status" value="1"/>
</dbReference>
<evidence type="ECO:0000256" key="1">
    <source>
        <dbReference type="ARBA" id="ARBA00004613"/>
    </source>
</evidence>
<dbReference type="InterPro" id="IPR002509">
    <property type="entry name" value="NODB_dom"/>
</dbReference>
<dbReference type="InterPro" id="IPR011330">
    <property type="entry name" value="Glyco_hydro/deAcase_b/a-brl"/>
</dbReference>
<gene>
    <name evidence="4" type="ORF">SAMN02745110_00210</name>
</gene>
<evidence type="ECO:0000313" key="5">
    <source>
        <dbReference type="Proteomes" id="UP000189857"/>
    </source>
</evidence>
<evidence type="ECO:0000256" key="2">
    <source>
        <dbReference type="ARBA" id="ARBA00022729"/>
    </source>
</evidence>
<dbReference type="PROSITE" id="PS51677">
    <property type="entry name" value="NODB"/>
    <property type="match status" value="1"/>
</dbReference>
<dbReference type="Proteomes" id="UP000189857">
    <property type="component" value="Unassembled WGS sequence"/>
</dbReference>
<keyword evidence="2" id="KW-0732">Signal</keyword>
<dbReference type="Pfam" id="PF01522">
    <property type="entry name" value="Polysacc_deac_1"/>
    <property type="match status" value="2"/>
</dbReference>
<comment type="subcellular location">
    <subcellularLocation>
        <location evidence="1">Secreted</location>
    </subcellularLocation>
</comment>
<protein>
    <submittedName>
        <fullName evidence="4">Polysaccharide deacetylase</fullName>
    </submittedName>
</protein>
<reference evidence="4 5" key="1">
    <citation type="submission" date="2017-02" db="EMBL/GenBank/DDBJ databases">
        <authorList>
            <person name="Peterson S.W."/>
        </authorList>
    </citation>
    <scope>NUCLEOTIDE SEQUENCE [LARGE SCALE GENOMIC DNA]</scope>
    <source>
        <strain evidence="4 5">ATCC 17233</strain>
    </source>
</reference>
<dbReference type="PANTHER" id="PTHR34216:SF3">
    <property type="entry name" value="POLY-BETA-1,6-N-ACETYL-D-GLUCOSAMINE N-DEACETYLASE"/>
    <property type="match status" value="1"/>
</dbReference>